<keyword evidence="1" id="KW-0472">Membrane</keyword>
<dbReference type="Gene3D" id="1.10.287.3510">
    <property type="match status" value="1"/>
</dbReference>
<dbReference type="EMBL" id="MW559987">
    <property type="protein sequence ID" value="QSX43082.1"/>
    <property type="molecule type" value="Genomic_DNA"/>
</dbReference>
<dbReference type="EMBL" id="MW559989">
    <property type="protein sequence ID" value="QSX43094.1"/>
    <property type="molecule type" value="Genomic_DNA"/>
</dbReference>
<gene>
    <name evidence="3" type="primary">ND4L</name>
</gene>
<evidence type="ECO:0000256" key="1">
    <source>
        <dbReference type="SAM" id="Phobius"/>
    </source>
</evidence>
<reference evidence="3" key="1">
    <citation type="submission" date="2021-02" db="EMBL/GenBank/DDBJ databases">
        <authorList>
            <person name="Choi B.-S."/>
            <person name="Kim M.-S."/>
            <person name="Lee J.-S."/>
        </authorList>
    </citation>
    <scope>NUCLEOTIDE SEQUENCE</scope>
    <source>
        <strain evidence="2">AU</strain>
        <strain evidence="3">DE</strain>
    </source>
</reference>
<dbReference type="AlphaFoldDB" id="A0A8A2Z0D8"/>
<protein>
    <submittedName>
        <fullName evidence="3">NADH dehydrogenase subunit 4L</fullName>
    </submittedName>
</protein>
<keyword evidence="3" id="KW-0496">Mitochondrion</keyword>
<evidence type="ECO:0000313" key="2">
    <source>
        <dbReference type="EMBL" id="QSX43082.1"/>
    </source>
</evidence>
<feature type="transmembrane region" description="Helical" evidence="1">
    <location>
        <begin position="52"/>
        <end position="76"/>
    </location>
</feature>
<feature type="transmembrane region" description="Helical" evidence="1">
    <location>
        <begin position="20"/>
        <end position="40"/>
    </location>
</feature>
<keyword evidence="1" id="KW-0812">Transmembrane</keyword>
<keyword evidence="1" id="KW-1133">Transmembrane helix</keyword>
<organism evidence="3">
    <name type="scientific">Brachionus manjavacas</name>
    <dbReference type="NCBI Taxonomy" id="667381"/>
    <lineage>
        <taxon>Eukaryota</taxon>
        <taxon>Metazoa</taxon>
        <taxon>Spiralia</taxon>
        <taxon>Gnathifera</taxon>
        <taxon>Rotifera</taxon>
        <taxon>Eurotatoria</taxon>
        <taxon>Monogononta</taxon>
        <taxon>Pseudotrocha</taxon>
        <taxon>Ploima</taxon>
        <taxon>Brachionidae</taxon>
        <taxon>Brachionus</taxon>
    </lineage>
</organism>
<name>A0A8A2Z0D8_9BILA</name>
<sequence>MMTFLFALLMIIFLYHSSNLLLSLLVLEMLSFLVLFYMALNLSVITDSDFLILSFFSVFVMEGVIALSGLIMLVSFTGSDYVSSSSVSKL</sequence>
<evidence type="ECO:0000313" key="3">
    <source>
        <dbReference type="EMBL" id="QSX43094.1"/>
    </source>
</evidence>
<geneLocation type="mitochondrion" evidence="3"/>
<proteinExistence type="predicted"/>
<accession>A0A8A2Z0D8</accession>